<feature type="coiled-coil region" evidence="7">
    <location>
        <begin position="626"/>
        <end position="709"/>
    </location>
</feature>
<dbReference type="SUPFAM" id="SSF47384">
    <property type="entry name" value="Homodimeric domain of signal transducing histidine kinase"/>
    <property type="match status" value="1"/>
</dbReference>
<reference evidence="11 12" key="1">
    <citation type="submission" date="2017-02" db="EMBL/GenBank/DDBJ databases">
        <authorList>
            <person name="Peterson S.W."/>
        </authorList>
    </citation>
    <scope>NUCLEOTIDE SEQUENCE [LARGE SCALE GENOMIC DNA]</scope>
    <source>
        <strain evidence="11 12">DSM 25262</strain>
    </source>
</reference>
<dbReference type="InterPro" id="IPR019734">
    <property type="entry name" value="TPR_rpt"/>
</dbReference>
<dbReference type="PROSITE" id="PS50109">
    <property type="entry name" value="HIS_KIN"/>
    <property type="match status" value="1"/>
</dbReference>
<dbReference type="EC" id="2.7.13.3" evidence="2"/>
<dbReference type="SMART" id="SM00387">
    <property type="entry name" value="HATPase_c"/>
    <property type="match status" value="1"/>
</dbReference>
<dbReference type="Gene3D" id="1.10.287.130">
    <property type="match status" value="1"/>
</dbReference>
<dbReference type="EMBL" id="FUZU01000001">
    <property type="protein sequence ID" value="SKC65658.1"/>
    <property type="molecule type" value="Genomic_DNA"/>
</dbReference>
<dbReference type="PANTHER" id="PTHR43304:SF1">
    <property type="entry name" value="PAC DOMAIN-CONTAINING PROTEIN"/>
    <property type="match status" value="1"/>
</dbReference>
<feature type="repeat" description="TPR" evidence="6">
    <location>
        <begin position="432"/>
        <end position="465"/>
    </location>
</feature>
<evidence type="ECO:0000259" key="10">
    <source>
        <dbReference type="PROSITE" id="PS50109"/>
    </source>
</evidence>
<dbReference type="SMART" id="SM00028">
    <property type="entry name" value="TPR"/>
    <property type="match status" value="8"/>
</dbReference>
<proteinExistence type="predicted"/>
<dbReference type="InterPro" id="IPR036097">
    <property type="entry name" value="HisK_dim/P_sf"/>
</dbReference>
<dbReference type="AlphaFoldDB" id="A0A1T5KQU1"/>
<feature type="coiled-coil region" evidence="7">
    <location>
        <begin position="563"/>
        <end position="590"/>
    </location>
</feature>
<dbReference type="SUPFAM" id="SSF55874">
    <property type="entry name" value="ATPase domain of HSP90 chaperone/DNA topoisomerase II/histidine kinase"/>
    <property type="match status" value="1"/>
</dbReference>
<keyword evidence="12" id="KW-1185">Reference proteome</keyword>
<feature type="repeat" description="TPR" evidence="6">
    <location>
        <begin position="312"/>
        <end position="345"/>
    </location>
</feature>
<feature type="transmembrane region" description="Helical" evidence="9">
    <location>
        <begin position="595"/>
        <end position="616"/>
    </location>
</feature>
<evidence type="ECO:0000256" key="3">
    <source>
        <dbReference type="ARBA" id="ARBA00022553"/>
    </source>
</evidence>
<keyword evidence="5" id="KW-0418">Kinase</keyword>
<evidence type="ECO:0000256" key="7">
    <source>
        <dbReference type="SAM" id="Coils"/>
    </source>
</evidence>
<evidence type="ECO:0000256" key="5">
    <source>
        <dbReference type="ARBA" id="ARBA00022777"/>
    </source>
</evidence>
<evidence type="ECO:0000256" key="8">
    <source>
        <dbReference type="SAM" id="MobiDB-lite"/>
    </source>
</evidence>
<evidence type="ECO:0000256" key="9">
    <source>
        <dbReference type="SAM" id="Phobius"/>
    </source>
</evidence>
<evidence type="ECO:0000256" key="1">
    <source>
        <dbReference type="ARBA" id="ARBA00000085"/>
    </source>
</evidence>
<dbReference type="InterPro" id="IPR011990">
    <property type="entry name" value="TPR-like_helical_dom_sf"/>
</dbReference>
<keyword evidence="3" id="KW-0597">Phosphoprotein</keyword>
<dbReference type="SUPFAM" id="SSF48452">
    <property type="entry name" value="TPR-like"/>
    <property type="match status" value="3"/>
</dbReference>
<dbReference type="Pfam" id="PF02518">
    <property type="entry name" value="HATPase_c"/>
    <property type="match status" value="1"/>
</dbReference>
<dbReference type="InterPro" id="IPR004358">
    <property type="entry name" value="Sig_transdc_His_kin-like_C"/>
</dbReference>
<feature type="domain" description="Histidine kinase" evidence="10">
    <location>
        <begin position="716"/>
        <end position="928"/>
    </location>
</feature>
<gene>
    <name evidence="11" type="ORF">SAMN05660236_2438</name>
</gene>
<dbReference type="Gene3D" id="1.25.40.10">
    <property type="entry name" value="Tetratricopeptide repeat domain"/>
    <property type="match status" value="3"/>
</dbReference>
<feature type="coiled-coil region" evidence="7">
    <location>
        <begin position="247"/>
        <end position="274"/>
    </location>
</feature>
<protein>
    <recommendedName>
        <fullName evidence="2">histidine kinase</fullName>
        <ecNumber evidence="2">2.7.13.3</ecNumber>
    </recommendedName>
</protein>
<feature type="region of interest" description="Disordered" evidence="8">
    <location>
        <begin position="935"/>
        <end position="955"/>
    </location>
</feature>
<dbReference type="InterPro" id="IPR036890">
    <property type="entry name" value="HATPase_C_sf"/>
</dbReference>
<dbReference type="STRING" id="688867.SAMN05660236_2438"/>
<evidence type="ECO:0000313" key="11">
    <source>
        <dbReference type="EMBL" id="SKC65658.1"/>
    </source>
</evidence>
<keyword evidence="9" id="KW-1133">Transmembrane helix</keyword>
<dbReference type="GO" id="GO:0000155">
    <property type="term" value="F:phosphorelay sensor kinase activity"/>
    <property type="evidence" value="ECO:0007669"/>
    <property type="project" value="InterPro"/>
</dbReference>
<dbReference type="InterPro" id="IPR005467">
    <property type="entry name" value="His_kinase_dom"/>
</dbReference>
<keyword evidence="9" id="KW-0472">Membrane</keyword>
<dbReference type="PROSITE" id="PS50005">
    <property type="entry name" value="TPR"/>
    <property type="match status" value="2"/>
</dbReference>
<dbReference type="Pfam" id="PF13374">
    <property type="entry name" value="TPR_10"/>
    <property type="match status" value="1"/>
</dbReference>
<dbReference type="InterPro" id="IPR003594">
    <property type="entry name" value="HATPase_dom"/>
</dbReference>
<dbReference type="Gene3D" id="3.30.565.10">
    <property type="entry name" value="Histidine kinase-like ATPase, C-terminal domain"/>
    <property type="match status" value="1"/>
</dbReference>
<evidence type="ECO:0000256" key="6">
    <source>
        <dbReference type="PROSITE-ProRule" id="PRU00339"/>
    </source>
</evidence>
<evidence type="ECO:0000313" key="12">
    <source>
        <dbReference type="Proteomes" id="UP000190961"/>
    </source>
</evidence>
<keyword evidence="9" id="KW-0812">Transmembrane</keyword>
<keyword evidence="7" id="KW-0175">Coiled coil</keyword>
<keyword evidence="4" id="KW-0808">Transferase</keyword>
<sequence>MPRSHSLTRFFKPSKIRLTLLSTFYSILKMNCGKAFALLLVLSVVYSNAVGQSKVTDSLEQRLPQLQGKQKIETLNQLTYEFITHDNDKVVRYGNEAIRLSRQIKYIKGEAVAYTYRGVYEYLSGQFALAHQDLHRGLTLSIQAGDRANQGYTLLQLGVCALEEVEKDSALFYFNKAYEIFKDSTNALTLSKIYRNMSALYGQRYQYDKQQLYLDRAIAIRRLLSDDILLADALILKAGNTLTSGDIATAEAMLDEAEELVKDHYEDREDLNDVRHLRALIYFRKGRFDEAVVLLDSARNYYYSKSLIRKYITLLTDMGKVFSDRGEYELALNNLYDALRLSKEHGFEADTYSIRNRIGWVNFHLGDLTQALRLANEGLRDGPKRQLQGDLADALMLKGVVLTDLNEYIPAKACLDSVAEVYTRMGNDRGLSEALMNLGFMEARQKHFSQALALYQQSIQRAETSNYTFGLAWSRWGKGDIYVRQGNFKSAIHLLDQSEEYCRLAHANELLILNYNTRRDLLAAQNRYKESLQYSMMASALKDSIHRTDLARRFVTLEKTQEIEQRDRDIKVLQKDKQLAQDKINLQESKLRQQFILLIAGVMCIALLAALTLMYYRFYARIKTLNRVITEKNKRIQAQADKLQEMNAELKHLYQEVSEQNEEIQAQSSRLSESNKSISDLNRNLEQIVADKTLELRTTNDELVRYNNELLQFSYTVSHNLRGPVVRLLGLASLAQAEEELVQAKKWVDLMAKTAADLDLIIKDLNKVLVLRNEPDQYLEVVAFEKEWQQSIALLQDSLTGQEEITADFTAIPEIITVRAMLQSTFYNLLSNAIKFRSPDRQLIIKATSQHIEGKVVIEVQDNGLGFDASLHKEKIFKLYKRFHTHVEGRGIGLYLIKSQIEVLHGTIEVESRKGWGSLFRVTLPLITEESLHHASRDQTAQADPGISSDIKSGG</sequence>
<organism evidence="11 12">
    <name type="scientific">Ohtaekwangia koreensis</name>
    <dbReference type="NCBI Taxonomy" id="688867"/>
    <lineage>
        <taxon>Bacteria</taxon>
        <taxon>Pseudomonadati</taxon>
        <taxon>Bacteroidota</taxon>
        <taxon>Cytophagia</taxon>
        <taxon>Cytophagales</taxon>
        <taxon>Fulvivirgaceae</taxon>
        <taxon>Ohtaekwangia</taxon>
    </lineage>
</organism>
<evidence type="ECO:0000256" key="4">
    <source>
        <dbReference type="ARBA" id="ARBA00022679"/>
    </source>
</evidence>
<keyword evidence="6" id="KW-0802">TPR repeat</keyword>
<dbReference type="PANTHER" id="PTHR43304">
    <property type="entry name" value="PHYTOCHROME-LIKE PROTEIN CPH1"/>
    <property type="match status" value="1"/>
</dbReference>
<name>A0A1T5KQU1_9BACT</name>
<dbReference type="InterPro" id="IPR052162">
    <property type="entry name" value="Sensor_kinase/Photoreceptor"/>
</dbReference>
<dbReference type="PRINTS" id="PR00344">
    <property type="entry name" value="BCTRLSENSOR"/>
</dbReference>
<dbReference type="Proteomes" id="UP000190961">
    <property type="component" value="Unassembled WGS sequence"/>
</dbReference>
<dbReference type="Pfam" id="PF13432">
    <property type="entry name" value="TPR_16"/>
    <property type="match status" value="1"/>
</dbReference>
<accession>A0A1T5KQU1</accession>
<evidence type="ECO:0000256" key="2">
    <source>
        <dbReference type="ARBA" id="ARBA00012438"/>
    </source>
</evidence>
<comment type="catalytic activity">
    <reaction evidence="1">
        <text>ATP + protein L-histidine = ADP + protein N-phospho-L-histidine.</text>
        <dbReference type="EC" id="2.7.13.3"/>
    </reaction>
</comment>